<dbReference type="CDD" id="cd14744">
    <property type="entry name" value="PAAR_CT_2"/>
    <property type="match status" value="1"/>
</dbReference>
<protein>
    <submittedName>
        <fullName evidence="1">PAAR repeat-containing protein</fullName>
    </submittedName>
</protein>
<dbReference type="RefSeq" id="WP_075123000.1">
    <property type="nucleotide sequence ID" value="NZ_CABVQD010000067.1"/>
</dbReference>
<dbReference type="Proteomes" id="UP000494330">
    <property type="component" value="Unassembled WGS sequence"/>
</dbReference>
<dbReference type="Pfam" id="PF05488">
    <property type="entry name" value="PAAR_motif"/>
    <property type="match status" value="1"/>
</dbReference>
<organism evidence="1 2">
    <name type="scientific">Burkholderia paludis</name>
    <dbReference type="NCBI Taxonomy" id="1506587"/>
    <lineage>
        <taxon>Bacteria</taxon>
        <taxon>Pseudomonadati</taxon>
        <taxon>Pseudomonadota</taxon>
        <taxon>Betaproteobacteria</taxon>
        <taxon>Burkholderiales</taxon>
        <taxon>Burkholderiaceae</taxon>
        <taxon>Burkholderia</taxon>
        <taxon>Burkholderia cepacia complex</taxon>
    </lineage>
</organism>
<name>A0A6J5F756_9BURK</name>
<reference evidence="1 2" key="1">
    <citation type="submission" date="2019-09" db="EMBL/GenBank/DDBJ databases">
        <authorList>
            <person name="Depoorter E."/>
        </authorList>
    </citation>
    <scope>NUCLEOTIDE SEQUENCE [LARGE SCALE GENOMIC DNA]</scope>
    <source>
        <strain evidence="1">LMG 30113</strain>
    </source>
</reference>
<dbReference type="AlphaFoldDB" id="A0A6J5F756"/>
<proteinExistence type="predicted"/>
<sequence>MALAIIVVGDMTSHGGRVISGSDIHTIGGKAIARLHDLVDCPEKYPDGKSHGINKIIEAHPTLTIDGERVALHGHHTECGCMLIGSTATQVGD</sequence>
<dbReference type="InterPro" id="IPR008727">
    <property type="entry name" value="PAAR_motif"/>
</dbReference>
<gene>
    <name evidence="1" type="ORF">BPA30113_07533</name>
</gene>
<evidence type="ECO:0000313" key="1">
    <source>
        <dbReference type="EMBL" id="VWC48602.1"/>
    </source>
</evidence>
<dbReference type="EMBL" id="CABVQD010000067">
    <property type="protein sequence ID" value="VWC48602.1"/>
    <property type="molecule type" value="Genomic_DNA"/>
</dbReference>
<accession>A0A6J5F756</accession>
<evidence type="ECO:0000313" key="2">
    <source>
        <dbReference type="Proteomes" id="UP000494330"/>
    </source>
</evidence>
<dbReference type="Gene3D" id="2.60.200.60">
    <property type="match status" value="1"/>
</dbReference>
<keyword evidence="2" id="KW-1185">Reference proteome</keyword>